<dbReference type="NCBIfam" id="TIGR01533">
    <property type="entry name" value="lipo_e_P4"/>
    <property type="match status" value="1"/>
</dbReference>
<evidence type="ECO:0000313" key="4">
    <source>
        <dbReference type="Proteomes" id="UP001162741"/>
    </source>
</evidence>
<keyword evidence="4" id="KW-1185">Reference proteome</keyword>
<dbReference type="PIRSF" id="PIRSF019271">
    <property type="entry name" value="Acid_Ptase_C"/>
    <property type="match status" value="1"/>
</dbReference>
<dbReference type="EMBL" id="CP107006">
    <property type="protein sequence ID" value="UYQ93518.1"/>
    <property type="molecule type" value="Genomic_DNA"/>
</dbReference>
<proteinExistence type="predicted"/>
<accession>A0ABY6J1G5</accession>
<dbReference type="InterPro" id="IPR006423">
    <property type="entry name" value="Lipo_e_P4"/>
</dbReference>
<dbReference type="Pfam" id="PF03767">
    <property type="entry name" value="Acid_phosphat_B"/>
    <property type="match status" value="1"/>
</dbReference>
<keyword evidence="1 2" id="KW-0732">Signal</keyword>
<dbReference type="PANTHER" id="PTHR31284">
    <property type="entry name" value="ACID PHOSPHATASE-LIKE PROTEIN"/>
    <property type="match status" value="1"/>
</dbReference>
<feature type="chain" id="PRO_5046015243" evidence="2">
    <location>
        <begin position="24"/>
        <end position="278"/>
    </location>
</feature>
<dbReference type="InterPro" id="IPR036412">
    <property type="entry name" value="HAD-like_sf"/>
</dbReference>
<reference evidence="3" key="1">
    <citation type="submission" date="2022-10" db="EMBL/GenBank/DDBJ databases">
        <title>Chitinophaga sp. nov., isolated from soil.</title>
        <authorList>
            <person name="Jeon C.O."/>
        </authorList>
    </citation>
    <scope>NUCLEOTIDE SEQUENCE</scope>
    <source>
        <strain evidence="3">R8</strain>
    </source>
</reference>
<dbReference type="InterPro" id="IPR005519">
    <property type="entry name" value="Acid_phosphat_B-like"/>
</dbReference>
<dbReference type="InterPro" id="IPR023214">
    <property type="entry name" value="HAD_sf"/>
</dbReference>
<name>A0ABY6J1G5_9BACT</name>
<dbReference type="RefSeq" id="WP_264281582.1">
    <property type="nucleotide sequence ID" value="NZ_CP107006.1"/>
</dbReference>
<gene>
    <name evidence="3" type="ORF">MKQ68_00190</name>
</gene>
<keyword evidence="3" id="KW-0449">Lipoprotein</keyword>
<dbReference type="Proteomes" id="UP001162741">
    <property type="component" value="Chromosome"/>
</dbReference>
<dbReference type="Gene3D" id="3.40.50.1000">
    <property type="entry name" value="HAD superfamily/HAD-like"/>
    <property type="match status" value="1"/>
</dbReference>
<evidence type="ECO:0000256" key="1">
    <source>
        <dbReference type="ARBA" id="ARBA00022729"/>
    </source>
</evidence>
<dbReference type="SFLD" id="SFLDG01125">
    <property type="entry name" value="C1.1:_Acid_Phosphatase_Like"/>
    <property type="match status" value="1"/>
</dbReference>
<dbReference type="PROSITE" id="PS51257">
    <property type="entry name" value="PROKAR_LIPOPROTEIN"/>
    <property type="match status" value="1"/>
</dbReference>
<evidence type="ECO:0000256" key="2">
    <source>
        <dbReference type="SAM" id="SignalP"/>
    </source>
</evidence>
<feature type="signal peptide" evidence="2">
    <location>
        <begin position="1"/>
        <end position="23"/>
    </location>
</feature>
<dbReference type="SFLD" id="SFLDS00003">
    <property type="entry name" value="Haloacid_Dehalogenase"/>
    <property type="match status" value="1"/>
</dbReference>
<dbReference type="CDD" id="cd07534">
    <property type="entry name" value="HAD_CAP"/>
    <property type="match status" value="1"/>
</dbReference>
<protein>
    <submittedName>
        <fullName evidence="3">5'-nucleotidase, lipoprotein e(P4) family</fullName>
    </submittedName>
</protein>
<organism evidence="3 4">
    <name type="scientific">Chitinophaga horti</name>
    <dbReference type="NCBI Taxonomy" id="2920382"/>
    <lineage>
        <taxon>Bacteria</taxon>
        <taxon>Pseudomonadati</taxon>
        <taxon>Bacteroidota</taxon>
        <taxon>Chitinophagia</taxon>
        <taxon>Chitinophagales</taxon>
        <taxon>Chitinophagaceae</taxon>
        <taxon>Chitinophaga</taxon>
    </lineage>
</organism>
<dbReference type="PANTHER" id="PTHR31284:SF10">
    <property type="entry name" value="ACID PHOSPHATASE-LIKE PROTEIN"/>
    <property type="match status" value="1"/>
</dbReference>
<dbReference type="SUPFAM" id="SSF56784">
    <property type="entry name" value="HAD-like"/>
    <property type="match status" value="1"/>
</dbReference>
<sequence length="278" mass="31319">MMMRCYSCIILLMVMAACRTTQPVAPSATAAGNFGHNGAAWAALWQQRAGEYRALCFQAYRLARLQLDAELREPSVLPRAIVTDIDETVLDNSAYTAMQSGFYNGYTKDTWFAWTSRADADSIPGARAFLQYAASRGVEVFYITNRMEQERKATLSNLERWTFPYADDAHLILQQQTSAKGPRRESVAKNYNIVMLLGDNLGDFADVFDRRQPDDRSAAVDSLQRAFGSRYIVLPNAMYGDWESALRNYNNGLTPQQKDSLYRASLKGYPAEKVPKKL</sequence>
<evidence type="ECO:0000313" key="3">
    <source>
        <dbReference type="EMBL" id="UYQ93518.1"/>
    </source>
</evidence>